<dbReference type="Gene3D" id="1.10.630.10">
    <property type="entry name" value="Cytochrome P450"/>
    <property type="match status" value="1"/>
</dbReference>
<dbReference type="InterPro" id="IPR036396">
    <property type="entry name" value="Cyt_P450_sf"/>
</dbReference>
<sequence>MLLCGLEIPLWVLLVCIVGPLLYWHGTSTYDTFKKMGVPYRPVSIPYVGNALDILTTVSVGILLWLLHLQHQTFQGRQAVLQVVDADVVKEIAIKEFASFTNKRDVLNENSFITSHIASLKDDHWKHVRSTITPTFTSGKLKQMQQTINECADKFVKKLISLSKSTESIAVGVHTAAFTMDVIASTAFGVDVDANSNPDHPFVYHSKPFFGLAKSEQFFIKSLQIIRVILIGKQYYYLTNA</sequence>
<dbReference type="GO" id="GO:0005506">
    <property type="term" value="F:iron ion binding"/>
    <property type="evidence" value="ECO:0007669"/>
    <property type="project" value="InterPro"/>
</dbReference>
<keyword evidence="4" id="KW-0479">Metal-binding</keyword>
<evidence type="ECO:0000313" key="10">
    <source>
        <dbReference type="Proteomes" id="UP000593567"/>
    </source>
</evidence>
<gene>
    <name evidence="9" type="ORF">EB796_008426</name>
</gene>
<name>A0A7J7K3R9_BUGNE</name>
<dbReference type="InterPro" id="IPR002402">
    <property type="entry name" value="Cyt_P450_E_grp-II"/>
</dbReference>
<keyword evidence="5" id="KW-0560">Oxidoreductase</keyword>
<dbReference type="AlphaFoldDB" id="A0A7J7K3R9"/>
<keyword evidence="8" id="KW-0812">Transmembrane</keyword>
<accession>A0A7J7K3R9</accession>
<evidence type="ECO:0000256" key="7">
    <source>
        <dbReference type="ARBA" id="ARBA00023033"/>
    </source>
</evidence>
<comment type="similarity">
    <text evidence="2">Belongs to the cytochrome P450 family.</text>
</comment>
<keyword evidence="3" id="KW-0349">Heme</keyword>
<comment type="caution">
    <text evidence="9">The sequence shown here is derived from an EMBL/GenBank/DDBJ whole genome shotgun (WGS) entry which is preliminary data.</text>
</comment>
<comment type="cofactor">
    <cofactor evidence="1">
        <name>heme</name>
        <dbReference type="ChEBI" id="CHEBI:30413"/>
    </cofactor>
</comment>
<evidence type="ECO:0000256" key="6">
    <source>
        <dbReference type="ARBA" id="ARBA00023004"/>
    </source>
</evidence>
<dbReference type="PANTHER" id="PTHR24302:SF15">
    <property type="entry name" value="FATTY-ACID PEROXYGENASE"/>
    <property type="match status" value="1"/>
</dbReference>
<evidence type="ECO:0000256" key="4">
    <source>
        <dbReference type="ARBA" id="ARBA00022723"/>
    </source>
</evidence>
<evidence type="ECO:0000256" key="5">
    <source>
        <dbReference type="ARBA" id="ARBA00023002"/>
    </source>
</evidence>
<dbReference type="Proteomes" id="UP000593567">
    <property type="component" value="Unassembled WGS sequence"/>
</dbReference>
<dbReference type="Pfam" id="PF00067">
    <property type="entry name" value="p450"/>
    <property type="match status" value="1"/>
</dbReference>
<evidence type="ECO:0000256" key="2">
    <source>
        <dbReference type="ARBA" id="ARBA00010617"/>
    </source>
</evidence>
<evidence type="ECO:0000313" key="9">
    <source>
        <dbReference type="EMBL" id="KAF6033262.1"/>
    </source>
</evidence>
<evidence type="ECO:0000256" key="1">
    <source>
        <dbReference type="ARBA" id="ARBA00001971"/>
    </source>
</evidence>
<organism evidence="9 10">
    <name type="scientific">Bugula neritina</name>
    <name type="common">Brown bryozoan</name>
    <name type="synonym">Sertularia neritina</name>
    <dbReference type="NCBI Taxonomy" id="10212"/>
    <lineage>
        <taxon>Eukaryota</taxon>
        <taxon>Metazoa</taxon>
        <taxon>Spiralia</taxon>
        <taxon>Lophotrochozoa</taxon>
        <taxon>Bryozoa</taxon>
        <taxon>Gymnolaemata</taxon>
        <taxon>Cheilostomatida</taxon>
        <taxon>Flustrina</taxon>
        <taxon>Buguloidea</taxon>
        <taxon>Bugulidae</taxon>
        <taxon>Bugula</taxon>
    </lineage>
</organism>
<dbReference type="GO" id="GO:0016705">
    <property type="term" value="F:oxidoreductase activity, acting on paired donors, with incorporation or reduction of molecular oxygen"/>
    <property type="evidence" value="ECO:0007669"/>
    <property type="project" value="InterPro"/>
</dbReference>
<keyword evidence="10" id="KW-1185">Reference proteome</keyword>
<dbReference type="InterPro" id="IPR001128">
    <property type="entry name" value="Cyt_P450"/>
</dbReference>
<keyword evidence="6" id="KW-0408">Iron</keyword>
<feature type="transmembrane region" description="Helical" evidence="8">
    <location>
        <begin position="45"/>
        <end position="67"/>
    </location>
</feature>
<dbReference type="InterPro" id="IPR050705">
    <property type="entry name" value="Cytochrome_P450_3A"/>
</dbReference>
<keyword evidence="8" id="KW-0472">Membrane</keyword>
<evidence type="ECO:0000256" key="3">
    <source>
        <dbReference type="ARBA" id="ARBA00022617"/>
    </source>
</evidence>
<dbReference type="GO" id="GO:0020037">
    <property type="term" value="F:heme binding"/>
    <property type="evidence" value="ECO:0007669"/>
    <property type="project" value="InterPro"/>
</dbReference>
<feature type="transmembrane region" description="Helical" evidence="8">
    <location>
        <begin position="7"/>
        <end position="25"/>
    </location>
</feature>
<proteinExistence type="inferred from homology"/>
<dbReference type="SUPFAM" id="SSF48264">
    <property type="entry name" value="Cytochrome P450"/>
    <property type="match status" value="1"/>
</dbReference>
<keyword evidence="8" id="KW-1133">Transmembrane helix</keyword>
<dbReference type="EMBL" id="VXIV02001409">
    <property type="protein sequence ID" value="KAF6033262.1"/>
    <property type="molecule type" value="Genomic_DNA"/>
</dbReference>
<protein>
    <submittedName>
        <fullName evidence="9">CYP3A4</fullName>
    </submittedName>
</protein>
<dbReference type="GO" id="GO:0008395">
    <property type="term" value="F:steroid hydroxylase activity"/>
    <property type="evidence" value="ECO:0007669"/>
    <property type="project" value="TreeGrafter"/>
</dbReference>
<dbReference type="OrthoDB" id="1470350at2759"/>
<dbReference type="PRINTS" id="PR00464">
    <property type="entry name" value="EP450II"/>
</dbReference>
<evidence type="ECO:0000256" key="8">
    <source>
        <dbReference type="SAM" id="Phobius"/>
    </source>
</evidence>
<keyword evidence="7" id="KW-0503">Monooxygenase</keyword>
<reference evidence="9" key="1">
    <citation type="submission" date="2020-06" db="EMBL/GenBank/DDBJ databases">
        <title>Draft genome of Bugula neritina, a colonial animal packing powerful symbionts and potential medicines.</title>
        <authorList>
            <person name="Rayko M."/>
        </authorList>
    </citation>
    <scope>NUCLEOTIDE SEQUENCE [LARGE SCALE GENOMIC DNA]</scope>
    <source>
        <strain evidence="9">Kwan_BN1</strain>
    </source>
</reference>
<dbReference type="PANTHER" id="PTHR24302">
    <property type="entry name" value="CYTOCHROME P450 FAMILY 3"/>
    <property type="match status" value="1"/>
</dbReference>